<protein>
    <recommendedName>
        <fullName evidence="4 5">Large ribosomal subunit protein bL34</fullName>
    </recommendedName>
</protein>
<comment type="similarity">
    <text evidence="1 5">Belongs to the bacterial ribosomal protein bL34 family.</text>
</comment>
<reference evidence="6" key="1">
    <citation type="journal article" date="2014" name="Int. J. Syst. Evol. Microbiol.">
        <title>Complete genome sequence of Corynebacterium casei LMG S-19264T (=DSM 44701T), isolated from a smear-ripened cheese.</title>
        <authorList>
            <consortium name="US DOE Joint Genome Institute (JGI-PGF)"/>
            <person name="Walter F."/>
            <person name="Albersmeier A."/>
            <person name="Kalinowski J."/>
            <person name="Ruckert C."/>
        </authorList>
    </citation>
    <scope>NUCLEOTIDE SEQUENCE</scope>
    <source>
        <strain evidence="6">JCM 3051</strain>
    </source>
</reference>
<sequence length="55" mass="6466">MPPPTFLEYLVSKRTFQPNNRRRAKTHGFRLRMRTRAGRAILAARRRKGRAELSA</sequence>
<dbReference type="Pfam" id="PF00468">
    <property type="entry name" value="Ribosomal_L34"/>
    <property type="match status" value="1"/>
</dbReference>
<comment type="caution">
    <text evidence="6">The sequence shown here is derived from an EMBL/GenBank/DDBJ whole genome shotgun (WGS) entry which is preliminary data.</text>
</comment>
<organism evidence="6 7">
    <name type="scientific">Promicromonospora citrea</name>
    <dbReference type="NCBI Taxonomy" id="43677"/>
    <lineage>
        <taxon>Bacteria</taxon>
        <taxon>Bacillati</taxon>
        <taxon>Actinomycetota</taxon>
        <taxon>Actinomycetes</taxon>
        <taxon>Micrococcales</taxon>
        <taxon>Promicromonosporaceae</taxon>
        <taxon>Promicromonospora</taxon>
    </lineage>
</organism>
<dbReference type="HAMAP" id="MF_00391">
    <property type="entry name" value="Ribosomal_bL34"/>
    <property type="match status" value="1"/>
</dbReference>
<dbReference type="GO" id="GO:0003735">
    <property type="term" value="F:structural constituent of ribosome"/>
    <property type="evidence" value="ECO:0007669"/>
    <property type="project" value="InterPro"/>
</dbReference>
<dbReference type="InterPro" id="IPR020939">
    <property type="entry name" value="Ribosomal_bL34_CS"/>
</dbReference>
<evidence type="ECO:0000256" key="2">
    <source>
        <dbReference type="ARBA" id="ARBA00022980"/>
    </source>
</evidence>
<dbReference type="Proteomes" id="UP000655589">
    <property type="component" value="Unassembled WGS sequence"/>
</dbReference>
<dbReference type="PANTHER" id="PTHR14503:SF4">
    <property type="entry name" value="LARGE RIBOSOMAL SUBUNIT PROTEIN BL34M"/>
    <property type="match status" value="1"/>
</dbReference>
<dbReference type="EMBL" id="BMPT01000001">
    <property type="protein sequence ID" value="GGM11953.1"/>
    <property type="molecule type" value="Genomic_DNA"/>
</dbReference>
<keyword evidence="3 5" id="KW-0687">Ribonucleoprotein</keyword>
<evidence type="ECO:0000256" key="3">
    <source>
        <dbReference type="ARBA" id="ARBA00023274"/>
    </source>
</evidence>
<name>A0A8H9GF01_9MICO</name>
<dbReference type="AlphaFoldDB" id="A0A8H9GF01"/>
<dbReference type="PROSITE" id="PS00784">
    <property type="entry name" value="RIBOSOMAL_L34"/>
    <property type="match status" value="1"/>
</dbReference>
<dbReference type="FunFam" id="1.10.287.3980:FF:000001">
    <property type="entry name" value="Mitochondrial ribosomal protein L34"/>
    <property type="match status" value="1"/>
</dbReference>
<dbReference type="InterPro" id="IPR000271">
    <property type="entry name" value="Ribosomal_bL34"/>
</dbReference>
<dbReference type="PANTHER" id="PTHR14503">
    <property type="entry name" value="MITOCHONDRIAL RIBOSOMAL PROTEIN 34 FAMILY MEMBER"/>
    <property type="match status" value="1"/>
</dbReference>
<dbReference type="Gene3D" id="1.10.287.3980">
    <property type="match status" value="1"/>
</dbReference>
<keyword evidence="2 5" id="KW-0689">Ribosomal protein</keyword>
<gene>
    <name evidence="5 6" type="primary">rpmH</name>
    <name evidence="6" type="ORF">GCM10010102_04670</name>
</gene>
<accession>A0A8H9GF01</accession>
<evidence type="ECO:0000256" key="4">
    <source>
        <dbReference type="ARBA" id="ARBA00035177"/>
    </source>
</evidence>
<dbReference type="GO" id="GO:1990904">
    <property type="term" value="C:ribonucleoprotein complex"/>
    <property type="evidence" value="ECO:0007669"/>
    <property type="project" value="UniProtKB-KW"/>
</dbReference>
<evidence type="ECO:0000256" key="5">
    <source>
        <dbReference type="HAMAP-Rule" id="MF_00391"/>
    </source>
</evidence>
<keyword evidence="7" id="KW-1185">Reference proteome</keyword>
<reference evidence="6" key="2">
    <citation type="submission" date="2020-09" db="EMBL/GenBank/DDBJ databases">
        <authorList>
            <person name="Sun Q."/>
            <person name="Ohkuma M."/>
        </authorList>
    </citation>
    <scope>NUCLEOTIDE SEQUENCE</scope>
    <source>
        <strain evidence="6">JCM 3051</strain>
    </source>
</reference>
<evidence type="ECO:0000313" key="7">
    <source>
        <dbReference type="Proteomes" id="UP000655589"/>
    </source>
</evidence>
<evidence type="ECO:0000313" key="6">
    <source>
        <dbReference type="EMBL" id="GGM11953.1"/>
    </source>
</evidence>
<dbReference type="GO" id="GO:0005840">
    <property type="term" value="C:ribosome"/>
    <property type="evidence" value="ECO:0007669"/>
    <property type="project" value="UniProtKB-KW"/>
</dbReference>
<proteinExistence type="inferred from homology"/>
<dbReference type="NCBIfam" id="TIGR01030">
    <property type="entry name" value="rpmH_bact"/>
    <property type="match status" value="1"/>
</dbReference>
<evidence type="ECO:0000256" key="1">
    <source>
        <dbReference type="ARBA" id="ARBA00010111"/>
    </source>
</evidence>
<dbReference type="GO" id="GO:0006412">
    <property type="term" value="P:translation"/>
    <property type="evidence" value="ECO:0007669"/>
    <property type="project" value="UniProtKB-UniRule"/>
</dbReference>